<protein>
    <submittedName>
        <fullName evidence="1">Uncharacterized protein</fullName>
    </submittedName>
</protein>
<sequence>MSQINNTITNFQMQSNDNIIDQRDIEISEKISFQEIVESCYCL</sequence>
<dbReference type="AlphaFoldDB" id="I3D310"/>
<organism evidence="1 2">
    <name type="scientific">Candidatus Nitrosopumilus salarius BD31</name>
    <dbReference type="NCBI Taxonomy" id="859350"/>
    <lineage>
        <taxon>Archaea</taxon>
        <taxon>Nitrososphaerota</taxon>
        <taxon>Nitrososphaeria</taxon>
        <taxon>Nitrosopumilales</taxon>
        <taxon>Nitrosopumilaceae</taxon>
        <taxon>Nitrosopumilus</taxon>
    </lineage>
</organism>
<evidence type="ECO:0000313" key="1">
    <source>
        <dbReference type="EMBL" id="EIJ66103.1"/>
    </source>
</evidence>
<dbReference type="EMBL" id="AEXL02000087">
    <property type="protein sequence ID" value="EIJ66103.1"/>
    <property type="molecule type" value="Genomic_DNA"/>
</dbReference>
<accession>I3D310</accession>
<gene>
    <name evidence="1" type="ORF">BD31_I0585</name>
</gene>
<dbReference type="PATRIC" id="fig|859350.6.peg.862"/>
<dbReference type="Proteomes" id="UP000003423">
    <property type="component" value="Unassembled WGS sequence"/>
</dbReference>
<evidence type="ECO:0000313" key="2">
    <source>
        <dbReference type="Proteomes" id="UP000003423"/>
    </source>
</evidence>
<comment type="caution">
    <text evidence="1">The sequence shown here is derived from an EMBL/GenBank/DDBJ whole genome shotgun (WGS) entry which is preliminary data.</text>
</comment>
<reference evidence="1 2" key="1">
    <citation type="journal article" date="2012" name="J. Bacteriol.">
        <title>Genome sequence of "Candidatus Nitrosopumilus salaria" BD31, an ammonia-oxidizing archaeon from the San Francisco Bay estuary.</title>
        <authorList>
            <person name="Mosier A.C."/>
            <person name="Allen E.E."/>
            <person name="Kim M."/>
            <person name="Ferriera S."/>
            <person name="Francis C.A."/>
        </authorList>
    </citation>
    <scope>NUCLEOTIDE SEQUENCE [LARGE SCALE GENOMIC DNA]</scope>
    <source>
        <strain evidence="1 2">BD31</strain>
    </source>
</reference>
<name>I3D310_9ARCH</name>
<proteinExistence type="predicted"/>
<keyword evidence="2" id="KW-1185">Reference proteome</keyword>